<dbReference type="InterPro" id="IPR058650">
    <property type="entry name" value="Msy1/2-like"/>
</dbReference>
<dbReference type="PANTHER" id="PTHR31323:SF14">
    <property type="entry name" value="MECHANOSENSITIVE ION CHANNEL PROTEIN MSY2"/>
    <property type="match status" value="1"/>
</dbReference>
<evidence type="ECO:0000313" key="9">
    <source>
        <dbReference type="Proteomes" id="UP001610728"/>
    </source>
</evidence>
<keyword evidence="9" id="KW-1185">Reference proteome</keyword>
<feature type="compositionally biased region" description="Polar residues" evidence="5">
    <location>
        <begin position="817"/>
        <end position="830"/>
    </location>
</feature>
<keyword evidence="4 6" id="KW-0472">Membrane</keyword>
<feature type="transmembrane region" description="Helical" evidence="6">
    <location>
        <begin position="104"/>
        <end position="124"/>
    </location>
</feature>
<name>A0ABR4MFI6_9PEZI</name>
<evidence type="ECO:0000256" key="4">
    <source>
        <dbReference type="ARBA" id="ARBA00023136"/>
    </source>
</evidence>
<keyword evidence="3 6" id="KW-1133">Transmembrane helix</keyword>
<evidence type="ECO:0000256" key="2">
    <source>
        <dbReference type="ARBA" id="ARBA00022692"/>
    </source>
</evidence>
<dbReference type="PROSITE" id="PS50222">
    <property type="entry name" value="EF_HAND_2"/>
    <property type="match status" value="1"/>
</dbReference>
<gene>
    <name evidence="8" type="ORF">HOO65_050155</name>
</gene>
<feature type="transmembrane region" description="Helical" evidence="6">
    <location>
        <begin position="148"/>
        <end position="181"/>
    </location>
</feature>
<evidence type="ECO:0000256" key="3">
    <source>
        <dbReference type="ARBA" id="ARBA00022989"/>
    </source>
</evidence>
<dbReference type="RefSeq" id="XP_070858214.1">
    <property type="nucleotide sequence ID" value="XM_071000796.1"/>
</dbReference>
<keyword evidence="2 6" id="KW-0812">Transmembrane</keyword>
<dbReference type="SUPFAM" id="SSF50182">
    <property type="entry name" value="Sm-like ribonucleoproteins"/>
    <property type="match status" value="1"/>
</dbReference>
<dbReference type="PROSITE" id="PS00018">
    <property type="entry name" value="EF_HAND_1"/>
    <property type="match status" value="1"/>
</dbReference>
<evidence type="ECO:0000256" key="5">
    <source>
        <dbReference type="SAM" id="MobiDB-lite"/>
    </source>
</evidence>
<comment type="subcellular location">
    <subcellularLocation>
        <location evidence="1">Membrane</location>
    </subcellularLocation>
</comment>
<dbReference type="Pfam" id="PF00924">
    <property type="entry name" value="MS_channel_2nd"/>
    <property type="match status" value="1"/>
</dbReference>
<dbReference type="PANTHER" id="PTHR31323">
    <property type="entry name" value="MECHANOSENSITIVE ION CHANNEL PROTEIN MSY2"/>
    <property type="match status" value="1"/>
</dbReference>
<feature type="transmembrane region" description="Helical" evidence="6">
    <location>
        <begin position="193"/>
        <end position="211"/>
    </location>
</feature>
<sequence>MPPLLPRQTGFMPLNDNGNNDDGIPLSQMRTNASTGARKAAQTAVGIASSDDGDEKAPHSSSGIGGRRKQATGLSRSDTGSDVELNAMGRLYTKIVGFSPVMRYIVYVVPVAFLLAIPIVVLILTDHRYDLFVGKGSNNAHGPPQLKLWIWIMVAWLTLWAGKIVAHIIPVVFLFLCGVVSSGTRKYATVLRNLEIPVSLFFWALASWISFKAFFHSYDKAGVSWVEILTKLLLSGMICSAVYLAEKAVVQMIGISYHQRSFANRIKDSKREVHLLGLLYDASRALFPMYCPEFEEEDYVITDSINLILSAGNKKRANAAPRKLIGDVGRLGDKVTSVFGNIASEITGKNVFNPNSAHSVVVEALEKKKSAEALARRIWMSFVVEDRDALLPEDVQEVLGVNYKDEADEAFSAIDNDGNGDISIDEMIRKVVDMSRERKAITEGMKDIGQALRAFDEVLTFCVFIASIFIFVLVFQAGFSTTLASAATSILTLSFVFSVTAQEFLGSCIFLFVKHPFDVGDRVEITDTSLMVEKISLLYTVFNRLDRNQVVQIPNIVLNSLWVENISRSKAMNETIDLNVSYDTSMDDVELLRQEMENFVRNPANSRDFHPDFGIGVFGVGDLDKLQLKITIKFKSNWHDEKIRAQRRGRFITALYAAVKKIPIHAPGGGGEPAGSAANPAYSVAITDEQAFKNRKEAAVASDKSRMCPLMPENDVLSFDVGASADKLGSTNSMRRPQSPADSYLRADWESTAPSRRDSRRGLRMAGQSAPTAPLVTLSTPISPPPRMSADSRRNFDEEAQLARSQSVQTAEAGVPQRSSTLYTTVNLSAPQDHDELVRRSKSSRH</sequence>
<feature type="domain" description="EF-hand" evidence="7">
    <location>
        <begin position="402"/>
        <end position="437"/>
    </location>
</feature>
<dbReference type="Pfam" id="PF25886">
    <property type="entry name" value="Msy1"/>
    <property type="match status" value="1"/>
</dbReference>
<dbReference type="InterPro" id="IPR023408">
    <property type="entry name" value="MscS_beta-dom_sf"/>
</dbReference>
<dbReference type="Gene3D" id="2.30.30.60">
    <property type="match status" value="1"/>
</dbReference>
<evidence type="ECO:0000256" key="1">
    <source>
        <dbReference type="ARBA" id="ARBA00004370"/>
    </source>
</evidence>
<reference evidence="8 9" key="1">
    <citation type="submission" date="2020-05" db="EMBL/GenBank/DDBJ databases">
        <title>Ceratocystis lukuohia genome.</title>
        <authorList>
            <person name="Harrington T.C."/>
            <person name="Kim K."/>
            <person name="Mayers C.G."/>
        </authorList>
    </citation>
    <scope>NUCLEOTIDE SEQUENCE [LARGE SCALE GENOMIC DNA]</scope>
    <source>
        <strain evidence="8 9">C4212</strain>
    </source>
</reference>
<proteinExistence type="predicted"/>
<feature type="compositionally biased region" description="Basic and acidic residues" evidence="5">
    <location>
        <begin position="745"/>
        <end position="761"/>
    </location>
</feature>
<dbReference type="InterPro" id="IPR006685">
    <property type="entry name" value="MscS_channel_2nd"/>
</dbReference>
<feature type="transmembrane region" description="Helical" evidence="6">
    <location>
        <begin position="458"/>
        <end position="478"/>
    </location>
</feature>
<feature type="region of interest" description="Disordered" evidence="5">
    <location>
        <begin position="726"/>
        <end position="846"/>
    </location>
</feature>
<dbReference type="EMBL" id="JABSNW010000005">
    <property type="protein sequence ID" value="KAL2887034.1"/>
    <property type="molecule type" value="Genomic_DNA"/>
</dbReference>
<organism evidence="8 9">
    <name type="scientific">Ceratocystis lukuohia</name>
    <dbReference type="NCBI Taxonomy" id="2019550"/>
    <lineage>
        <taxon>Eukaryota</taxon>
        <taxon>Fungi</taxon>
        <taxon>Dikarya</taxon>
        <taxon>Ascomycota</taxon>
        <taxon>Pezizomycotina</taxon>
        <taxon>Sordariomycetes</taxon>
        <taxon>Hypocreomycetidae</taxon>
        <taxon>Microascales</taxon>
        <taxon>Ceratocystidaceae</taxon>
        <taxon>Ceratocystis</taxon>
    </lineage>
</organism>
<dbReference type="GeneID" id="98118767"/>
<protein>
    <submittedName>
        <fullName evidence="8">Mechanosensitive ion channel</fullName>
    </submittedName>
</protein>
<evidence type="ECO:0000256" key="6">
    <source>
        <dbReference type="SAM" id="Phobius"/>
    </source>
</evidence>
<comment type="caution">
    <text evidence="8">The sequence shown here is derived from an EMBL/GenBank/DDBJ whole genome shotgun (WGS) entry which is preliminary data.</text>
</comment>
<dbReference type="InterPro" id="IPR018247">
    <property type="entry name" value="EF_Hand_1_Ca_BS"/>
</dbReference>
<dbReference type="InterPro" id="IPR010920">
    <property type="entry name" value="LSM_dom_sf"/>
</dbReference>
<dbReference type="InterPro" id="IPR002048">
    <property type="entry name" value="EF_hand_dom"/>
</dbReference>
<dbReference type="Proteomes" id="UP001610728">
    <property type="component" value="Unassembled WGS sequence"/>
</dbReference>
<accession>A0ABR4MFI6</accession>
<feature type="transmembrane region" description="Helical" evidence="6">
    <location>
        <begin position="223"/>
        <end position="245"/>
    </location>
</feature>
<evidence type="ECO:0000259" key="7">
    <source>
        <dbReference type="PROSITE" id="PS50222"/>
    </source>
</evidence>
<feature type="region of interest" description="Disordered" evidence="5">
    <location>
        <begin position="1"/>
        <end position="79"/>
    </location>
</feature>
<evidence type="ECO:0000313" key="8">
    <source>
        <dbReference type="EMBL" id="KAL2887034.1"/>
    </source>
</evidence>
<feature type="transmembrane region" description="Helical" evidence="6">
    <location>
        <begin position="490"/>
        <end position="513"/>
    </location>
</feature>